<evidence type="ECO:0000256" key="12">
    <source>
        <dbReference type="ARBA" id="ARBA00048697"/>
    </source>
</evidence>
<reference evidence="15 16" key="1">
    <citation type="submission" date="2008-05" db="EMBL/GenBank/DDBJ databases">
        <title>Complete sequence of Chlorobium limicola DSM 245.</title>
        <authorList>
            <consortium name="US DOE Joint Genome Institute"/>
            <person name="Lucas S."/>
            <person name="Copeland A."/>
            <person name="Lapidus A."/>
            <person name="Glavina del Rio T."/>
            <person name="Dalin E."/>
            <person name="Tice H."/>
            <person name="Bruce D."/>
            <person name="Goodwin L."/>
            <person name="Pitluck S."/>
            <person name="Schmutz J."/>
            <person name="Larimer F."/>
            <person name="Land M."/>
            <person name="Hauser L."/>
            <person name="Kyrpides N."/>
            <person name="Ovchinnikova G."/>
            <person name="Zhao F."/>
            <person name="Li T."/>
            <person name="Liu Z."/>
            <person name="Overmann J."/>
            <person name="Bryant D.A."/>
            <person name="Richardson P."/>
        </authorList>
    </citation>
    <scope>NUCLEOTIDE SEQUENCE [LARGE SCALE GENOMIC DNA]</scope>
    <source>
        <strain evidence="16">DSM 245 / NBRC 103803 / 6330</strain>
    </source>
</reference>
<keyword evidence="8" id="KW-0411">Iron-sulfur</keyword>
<dbReference type="EC" id="4.1.99.22" evidence="2"/>
<dbReference type="Pfam" id="PF06463">
    <property type="entry name" value="Mob_synth_C"/>
    <property type="match status" value="1"/>
</dbReference>
<dbReference type="SFLD" id="SFLDS00029">
    <property type="entry name" value="Radical_SAM"/>
    <property type="match status" value="1"/>
</dbReference>
<dbReference type="STRING" id="290315.Clim_0672"/>
<keyword evidence="5" id="KW-0479">Metal-binding</keyword>
<keyword evidence="4" id="KW-0949">S-adenosyl-L-methionine</keyword>
<evidence type="ECO:0000256" key="13">
    <source>
        <dbReference type="SAM" id="MobiDB-lite"/>
    </source>
</evidence>
<dbReference type="GO" id="GO:0061798">
    <property type="term" value="F:GTP 3',8'-cyclase activity"/>
    <property type="evidence" value="ECO:0007669"/>
    <property type="project" value="UniProtKB-EC"/>
</dbReference>
<evidence type="ECO:0000256" key="10">
    <source>
        <dbReference type="ARBA" id="ARBA00023150"/>
    </source>
</evidence>
<evidence type="ECO:0000256" key="3">
    <source>
        <dbReference type="ARBA" id="ARBA00022485"/>
    </source>
</evidence>
<dbReference type="GO" id="GO:0046872">
    <property type="term" value="F:metal ion binding"/>
    <property type="evidence" value="ECO:0007669"/>
    <property type="project" value="UniProtKB-KW"/>
</dbReference>
<comment type="catalytic activity">
    <reaction evidence="12">
        <text>GTP + AH2 + S-adenosyl-L-methionine = (8S)-3',8-cyclo-7,8-dihydroguanosine 5'-triphosphate + 5'-deoxyadenosine + L-methionine + A + H(+)</text>
        <dbReference type="Rhea" id="RHEA:49576"/>
        <dbReference type="ChEBI" id="CHEBI:13193"/>
        <dbReference type="ChEBI" id="CHEBI:15378"/>
        <dbReference type="ChEBI" id="CHEBI:17319"/>
        <dbReference type="ChEBI" id="CHEBI:17499"/>
        <dbReference type="ChEBI" id="CHEBI:37565"/>
        <dbReference type="ChEBI" id="CHEBI:57844"/>
        <dbReference type="ChEBI" id="CHEBI:59789"/>
        <dbReference type="ChEBI" id="CHEBI:131766"/>
        <dbReference type="EC" id="4.1.99.22"/>
    </reaction>
</comment>
<keyword evidence="6" id="KW-0547">Nucleotide-binding</keyword>
<dbReference type="PANTHER" id="PTHR22960:SF0">
    <property type="entry name" value="MOLYBDENUM COFACTOR BIOSYNTHESIS PROTEIN 1"/>
    <property type="match status" value="1"/>
</dbReference>
<dbReference type="SUPFAM" id="SSF102114">
    <property type="entry name" value="Radical SAM enzymes"/>
    <property type="match status" value="1"/>
</dbReference>
<keyword evidence="7" id="KW-0408">Iron</keyword>
<dbReference type="InterPro" id="IPR040064">
    <property type="entry name" value="MoaA-like"/>
</dbReference>
<evidence type="ECO:0000313" key="15">
    <source>
        <dbReference type="EMBL" id="ACD89755.1"/>
    </source>
</evidence>
<feature type="region of interest" description="Disordered" evidence="13">
    <location>
        <begin position="310"/>
        <end position="332"/>
    </location>
</feature>
<evidence type="ECO:0000256" key="1">
    <source>
        <dbReference type="ARBA" id="ARBA00001966"/>
    </source>
</evidence>
<evidence type="ECO:0000256" key="9">
    <source>
        <dbReference type="ARBA" id="ARBA00023134"/>
    </source>
</evidence>
<name>B3EH75_CHLL2</name>
<comment type="cofactor">
    <cofactor evidence="1">
        <name>[4Fe-4S] cluster</name>
        <dbReference type="ChEBI" id="CHEBI:49883"/>
    </cofactor>
</comment>
<dbReference type="InterPro" id="IPR013483">
    <property type="entry name" value="MoaA"/>
</dbReference>
<dbReference type="GO" id="GO:0006777">
    <property type="term" value="P:Mo-molybdopterin cofactor biosynthetic process"/>
    <property type="evidence" value="ECO:0007669"/>
    <property type="project" value="UniProtKB-KW"/>
</dbReference>
<dbReference type="Pfam" id="PF04055">
    <property type="entry name" value="Radical_SAM"/>
    <property type="match status" value="1"/>
</dbReference>
<evidence type="ECO:0000256" key="4">
    <source>
        <dbReference type="ARBA" id="ARBA00022691"/>
    </source>
</evidence>
<dbReference type="GO" id="GO:0005525">
    <property type="term" value="F:GTP binding"/>
    <property type="evidence" value="ECO:0007669"/>
    <property type="project" value="UniProtKB-KW"/>
</dbReference>
<keyword evidence="3" id="KW-0004">4Fe-4S</keyword>
<dbReference type="PANTHER" id="PTHR22960">
    <property type="entry name" value="MOLYBDOPTERIN COFACTOR SYNTHESIS PROTEIN A"/>
    <property type="match status" value="1"/>
</dbReference>
<evidence type="ECO:0000256" key="7">
    <source>
        <dbReference type="ARBA" id="ARBA00023004"/>
    </source>
</evidence>
<dbReference type="InterPro" id="IPR007197">
    <property type="entry name" value="rSAM"/>
</dbReference>
<feature type="domain" description="Radical SAM core" evidence="14">
    <location>
        <begin position="10"/>
        <end position="226"/>
    </location>
</feature>
<dbReference type="InterPro" id="IPR050105">
    <property type="entry name" value="MoCo_biosynth_MoaA/MoaC"/>
</dbReference>
<evidence type="ECO:0000313" key="16">
    <source>
        <dbReference type="Proteomes" id="UP000008841"/>
    </source>
</evidence>
<protein>
    <recommendedName>
        <fullName evidence="2">GTP 3',8-cyclase</fullName>
        <ecNumber evidence="2">4.1.99.22</ecNumber>
    </recommendedName>
</protein>
<sequence>MSSKSPLIDRFQRTISYARIAVTSRCNLRCTYCMSEEHECHSSVGHPDTLKTADVALLIRILAGLGVRKIRFTGGEPLLRNDIAELVRTAKDTVGIETVSLTTNGVLLHKHLDGLRKAGLDALNLSIDTLDRERYRAITRRDVFEQVKANLDTLLASKTIPVKLNVVMMRGINSDEIAEFMEFTREHAVTVRFMELQPFDDHQIWKTGRFLGLDKIQELLREIYPELLHHRGRSTEYFSFSLSGYEGSAAIIPAYTRNFCSQCNRIRITSEGTVISCLYDKQGIELLPLLQRNAGIDEISDLFRTAVHQKPEDGRNQGEGENLRTSMSEIGG</sequence>
<organism evidence="15 16">
    <name type="scientific">Chlorobium limicola (strain DSM 245 / NBRC 103803 / 6330)</name>
    <dbReference type="NCBI Taxonomy" id="290315"/>
    <lineage>
        <taxon>Bacteria</taxon>
        <taxon>Pseudomonadati</taxon>
        <taxon>Chlorobiota</taxon>
        <taxon>Chlorobiia</taxon>
        <taxon>Chlorobiales</taxon>
        <taxon>Chlorobiaceae</taxon>
        <taxon>Chlorobium/Pelodictyon group</taxon>
        <taxon>Chlorobium</taxon>
    </lineage>
</organism>
<dbReference type="SFLD" id="SFLDG01383">
    <property type="entry name" value="cyclic_pyranopterin_phosphate"/>
    <property type="match status" value="1"/>
</dbReference>
<evidence type="ECO:0000259" key="14">
    <source>
        <dbReference type="PROSITE" id="PS51918"/>
    </source>
</evidence>
<dbReference type="SFLD" id="SFLDG01386">
    <property type="entry name" value="main_SPASM_domain-containing"/>
    <property type="match status" value="1"/>
</dbReference>
<dbReference type="OrthoDB" id="9763993at2"/>
<dbReference type="eggNOG" id="COG2896">
    <property type="taxonomic scope" value="Bacteria"/>
</dbReference>
<dbReference type="InterPro" id="IPR000385">
    <property type="entry name" value="MoaA_NifB_PqqE_Fe-S-bd_CS"/>
</dbReference>
<dbReference type="GO" id="GO:0061799">
    <property type="term" value="F:cyclic pyranopterin monophosphate synthase activity"/>
    <property type="evidence" value="ECO:0007669"/>
    <property type="project" value="TreeGrafter"/>
</dbReference>
<dbReference type="CDD" id="cd01335">
    <property type="entry name" value="Radical_SAM"/>
    <property type="match status" value="1"/>
</dbReference>
<keyword evidence="11" id="KW-0456">Lyase</keyword>
<proteinExistence type="predicted"/>
<dbReference type="GO" id="GO:0051539">
    <property type="term" value="F:4 iron, 4 sulfur cluster binding"/>
    <property type="evidence" value="ECO:0007669"/>
    <property type="project" value="UniProtKB-KW"/>
</dbReference>
<evidence type="ECO:0000256" key="5">
    <source>
        <dbReference type="ARBA" id="ARBA00022723"/>
    </source>
</evidence>
<accession>B3EH75</accession>
<dbReference type="SFLD" id="SFLDG01067">
    <property type="entry name" value="SPASM/twitch_domain_containing"/>
    <property type="match status" value="1"/>
</dbReference>
<dbReference type="InterPro" id="IPR013785">
    <property type="entry name" value="Aldolase_TIM"/>
</dbReference>
<keyword evidence="9" id="KW-0342">GTP-binding</keyword>
<dbReference type="UniPathway" id="UPA00344"/>
<dbReference type="KEGG" id="cli:Clim_0672"/>
<evidence type="ECO:0000256" key="2">
    <source>
        <dbReference type="ARBA" id="ARBA00012167"/>
    </source>
</evidence>
<dbReference type="EMBL" id="CP001097">
    <property type="protein sequence ID" value="ACD89755.1"/>
    <property type="molecule type" value="Genomic_DNA"/>
</dbReference>
<gene>
    <name evidence="15" type="ordered locus">Clim_0672</name>
</gene>
<dbReference type="PROSITE" id="PS01305">
    <property type="entry name" value="MOAA_NIFB_PQQE"/>
    <property type="match status" value="1"/>
</dbReference>
<dbReference type="PROSITE" id="PS51918">
    <property type="entry name" value="RADICAL_SAM"/>
    <property type="match status" value="1"/>
</dbReference>
<dbReference type="RefSeq" id="WP_012465636.1">
    <property type="nucleotide sequence ID" value="NC_010803.1"/>
</dbReference>
<dbReference type="SMART" id="SM00729">
    <property type="entry name" value="Elp3"/>
    <property type="match status" value="1"/>
</dbReference>
<keyword evidence="10" id="KW-0501">Molybdenum cofactor biosynthesis</keyword>
<dbReference type="AlphaFoldDB" id="B3EH75"/>
<dbReference type="NCBIfam" id="TIGR02666">
    <property type="entry name" value="moaA"/>
    <property type="match status" value="1"/>
</dbReference>
<dbReference type="InterPro" id="IPR058240">
    <property type="entry name" value="rSAM_sf"/>
</dbReference>
<feature type="compositionally biased region" description="Basic and acidic residues" evidence="13">
    <location>
        <begin position="310"/>
        <end position="322"/>
    </location>
</feature>
<dbReference type="InterPro" id="IPR006638">
    <property type="entry name" value="Elp3/MiaA/NifB-like_rSAM"/>
</dbReference>
<evidence type="ECO:0000256" key="11">
    <source>
        <dbReference type="ARBA" id="ARBA00023239"/>
    </source>
</evidence>
<dbReference type="Proteomes" id="UP000008841">
    <property type="component" value="Chromosome"/>
</dbReference>
<dbReference type="InterPro" id="IPR010505">
    <property type="entry name" value="MoaA_twitch"/>
</dbReference>
<evidence type="ECO:0000256" key="8">
    <source>
        <dbReference type="ARBA" id="ARBA00023014"/>
    </source>
</evidence>
<feature type="compositionally biased region" description="Polar residues" evidence="13">
    <location>
        <begin position="323"/>
        <end position="332"/>
    </location>
</feature>
<evidence type="ECO:0000256" key="6">
    <source>
        <dbReference type="ARBA" id="ARBA00022741"/>
    </source>
</evidence>
<dbReference type="CDD" id="cd21117">
    <property type="entry name" value="Twitch_MoaA"/>
    <property type="match status" value="1"/>
</dbReference>
<dbReference type="HOGENOM" id="CLU_009273_0_1_10"/>
<dbReference type="Gene3D" id="3.20.20.70">
    <property type="entry name" value="Aldolase class I"/>
    <property type="match status" value="1"/>
</dbReference>